<evidence type="ECO:0000256" key="2">
    <source>
        <dbReference type="PROSITE-ProRule" id="PRU00335"/>
    </source>
</evidence>
<dbReference type="InterPro" id="IPR009057">
    <property type="entry name" value="Homeodomain-like_sf"/>
</dbReference>
<dbReference type="AlphaFoldDB" id="A0A917A2T3"/>
<dbReference type="Proteomes" id="UP000612855">
    <property type="component" value="Unassembled WGS sequence"/>
</dbReference>
<name>A0A917A2T3_9RHOB</name>
<evidence type="ECO:0000256" key="1">
    <source>
        <dbReference type="ARBA" id="ARBA00023125"/>
    </source>
</evidence>
<dbReference type="GO" id="GO:0003677">
    <property type="term" value="F:DNA binding"/>
    <property type="evidence" value="ECO:0007669"/>
    <property type="project" value="UniProtKB-UniRule"/>
</dbReference>
<dbReference type="SUPFAM" id="SSF46689">
    <property type="entry name" value="Homeodomain-like"/>
    <property type="match status" value="1"/>
</dbReference>
<dbReference type="PRINTS" id="PR00455">
    <property type="entry name" value="HTHTETR"/>
</dbReference>
<comment type="caution">
    <text evidence="4">The sequence shown here is derived from an EMBL/GenBank/DDBJ whole genome shotgun (WGS) entry which is preliminary data.</text>
</comment>
<keyword evidence="1 2" id="KW-0238">DNA-binding</keyword>
<evidence type="ECO:0000313" key="5">
    <source>
        <dbReference type="Proteomes" id="UP000612855"/>
    </source>
</evidence>
<dbReference type="Gene3D" id="1.10.357.10">
    <property type="entry name" value="Tetracycline Repressor, domain 2"/>
    <property type="match status" value="1"/>
</dbReference>
<dbReference type="PROSITE" id="PS50977">
    <property type="entry name" value="HTH_TETR_2"/>
    <property type="match status" value="1"/>
</dbReference>
<evidence type="ECO:0000313" key="4">
    <source>
        <dbReference type="EMBL" id="GGE24092.1"/>
    </source>
</evidence>
<keyword evidence="5" id="KW-1185">Reference proteome</keyword>
<protein>
    <recommendedName>
        <fullName evidence="3">HTH tetR-type domain-containing protein</fullName>
    </recommendedName>
</protein>
<organism evidence="4 5">
    <name type="scientific">Primorskyibacter flagellatus</name>
    <dbReference type="NCBI Taxonomy" id="1387277"/>
    <lineage>
        <taxon>Bacteria</taxon>
        <taxon>Pseudomonadati</taxon>
        <taxon>Pseudomonadota</taxon>
        <taxon>Alphaproteobacteria</taxon>
        <taxon>Rhodobacterales</taxon>
        <taxon>Roseobacteraceae</taxon>
        <taxon>Primorskyibacter</taxon>
    </lineage>
</organism>
<feature type="domain" description="HTH tetR-type" evidence="3">
    <location>
        <begin position="2"/>
        <end position="62"/>
    </location>
</feature>
<gene>
    <name evidence="4" type="ORF">GCM10011360_10740</name>
</gene>
<dbReference type="RefSeq" id="WP_188476635.1">
    <property type="nucleotide sequence ID" value="NZ_BMFJ01000001.1"/>
</dbReference>
<sequence>MTSTREKLVAAAQADFAEKGWDGTHSNAIARRAGFAPQTFYRHFADKLIVFVEVYETWQAEEARFMGALLGSGASDTEIASAVAGHHRAHVQFRRDLRRLAVETDVVRRARAESRARQLDLAGGDRAIQAARLLQVERLADALAEGEFADLGLAEDPALDRMAGIIGEMRAG</sequence>
<dbReference type="InterPro" id="IPR001647">
    <property type="entry name" value="HTH_TetR"/>
</dbReference>
<proteinExistence type="predicted"/>
<accession>A0A917A2T3</accession>
<dbReference type="Pfam" id="PF00440">
    <property type="entry name" value="TetR_N"/>
    <property type="match status" value="1"/>
</dbReference>
<feature type="DNA-binding region" description="H-T-H motif" evidence="2">
    <location>
        <begin position="25"/>
        <end position="44"/>
    </location>
</feature>
<reference evidence="5" key="1">
    <citation type="journal article" date="2019" name="Int. J. Syst. Evol. Microbiol.">
        <title>The Global Catalogue of Microorganisms (GCM) 10K type strain sequencing project: providing services to taxonomists for standard genome sequencing and annotation.</title>
        <authorList>
            <consortium name="The Broad Institute Genomics Platform"/>
            <consortium name="The Broad Institute Genome Sequencing Center for Infectious Disease"/>
            <person name="Wu L."/>
            <person name="Ma J."/>
        </authorList>
    </citation>
    <scope>NUCLEOTIDE SEQUENCE [LARGE SCALE GENOMIC DNA]</scope>
    <source>
        <strain evidence="5">CGMCC 1.12664</strain>
    </source>
</reference>
<evidence type="ECO:0000259" key="3">
    <source>
        <dbReference type="PROSITE" id="PS50977"/>
    </source>
</evidence>
<dbReference type="EMBL" id="BMFJ01000001">
    <property type="protein sequence ID" value="GGE24092.1"/>
    <property type="molecule type" value="Genomic_DNA"/>
</dbReference>